<dbReference type="AlphaFoldDB" id="A0A7I0HWI1"/>
<comment type="caution">
    <text evidence="1">The sequence shown here is derived from an EMBL/GenBank/DDBJ whole genome shotgun (WGS) entry which is preliminary data.</text>
</comment>
<name>A0A7I0HWI1_9LEPT</name>
<dbReference type="Proteomes" id="UP000297641">
    <property type="component" value="Unassembled WGS sequence"/>
</dbReference>
<gene>
    <name evidence="1" type="ORF">EHQ43_01545</name>
</gene>
<dbReference type="EMBL" id="RQFT01000002">
    <property type="protein sequence ID" value="TGL09171.1"/>
    <property type="molecule type" value="Genomic_DNA"/>
</dbReference>
<evidence type="ECO:0000313" key="1">
    <source>
        <dbReference type="EMBL" id="TGL09171.1"/>
    </source>
</evidence>
<sequence>MFICIVGLRCATFKANKLPLVQASDYVSNKTERVKVFSRWKFESPPGIDPVSWAAIHKSWFDKAILESGCCDLVEGPKEAQLVIDGVGFDDTSAWLVLPRLFNASSLTIIPFWQTISVDIKVSAVKGNKNSNYELKDSVTMVSWLPMIFVFPFTGGPTKNKEELFLNTYQTLVVRLKKDGYL</sequence>
<evidence type="ECO:0000313" key="2">
    <source>
        <dbReference type="Proteomes" id="UP000297641"/>
    </source>
</evidence>
<accession>A0A7I0HWI1</accession>
<proteinExistence type="predicted"/>
<reference evidence="1 2" key="1">
    <citation type="journal article" date="2019" name="PLoS Negl. Trop. Dis.">
        <title>Revisiting the worldwide diversity of Leptospira species in the environment.</title>
        <authorList>
            <person name="Vincent A.T."/>
            <person name="Schiettekatte O."/>
            <person name="Bourhy P."/>
            <person name="Veyrier F.J."/>
            <person name="Picardeau M."/>
        </authorList>
    </citation>
    <scope>NUCLEOTIDE SEQUENCE [LARGE SCALE GENOMIC DNA]</scope>
    <source>
        <strain evidence="1 2">201800273</strain>
    </source>
</reference>
<organism evidence="1 2">
    <name type="scientific">Leptospira bouyouniensis</name>
    <dbReference type="NCBI Taxonomy" id="2484911"/>
    <lineage>
        <taxon>Bacteria</taxon>
        <taxon>Pseudomonadati</taxon>
        <taxon>Spirochaetota</taxon>
        <taxon>Spirochaetia</taxon>
        <taxon>Leptospirales</taxon>
        <taxon>Leptospiraceae</taxon>
        <taxon>Leptospira</taxon>
    </lineage>
</organism>
<protein>
    <submittedName>
        <fullName evidence="1">Uncharacterized protein</fullName>
    </submittedName>
</protein>